<dbReference type="PANTHER" id="PTHR35799:SF1">
    <property type="entry name" value="S-RIBOSYLHOMOCYSTEINE LYASE"/>
    <property type="match status" value="1"/>
</dbReference>
<evidence type="ECO:0000256" key="9">
    <source>
        <dbReference type="ARBA" id="ARBA00023004"/>
    </source>
</evidence>
<dbReference type="PIRSF" id="PIRSF006160">
    <property type="entry name" value="AI2"/>
    <property type="match status" value="1"/>
</dbReference>
<keyword evidence="6 14" id="KW-0673">Quorum sensing</keyword>
<keyword evidence="9 14" id="KW-0408">Iron</keyword>
<comment type="subunit">
    <text evidence="3 14">Homodimer.</text>
</comment>
<dbReference type="OrthoDB" id="9788129at2"/>
<dbReference type="Pfam" id="PF02664">
    <property type="entry name" value="LuxS"/>
    <property type="match status" value="1"/>
</dbReference>
<dbReference type="InterPro" id="IPR003815">
    <property type="entry name" value="S-ribosylhomocysteinase"/>
</dbReference>
<dbReference type="EC" id="4.4.1.21" evidence="4 14"/>
<dbReference type="Gene3D" id="3.30.1360.80">
    <property type="entry name" value="S-ribosylhomocysteinase (LuxS)"/>
    <property type="match status" value="1"/>
</dbReference>
<evidence type="ECO:0000256" key="8">
    <source>
        <dbReference type="ARBA" id="ARBA00022929"/>
    </source>
</evidence>
<accession>A0A1A8TQ56</accession>
<dbReference type="HAMAP" id="MF_00091">
    <property type="entry name" value="LuxS"/>
    <property type="match status" value="1"/>
</dbReference>
<evidence type="ECO:0000256" key="4">
    <source>
        <dbReference type="ARBA" id="ARBA00012240"/>
    </source>
</evidence>
<sequence length="170" mass="19246">MPLLDSFRVDHTRMHAPAVRVAKSMSTPKGDDITVFDLRFCVPNEEILSEKGIHTLEHLFAGFMREHLNSDSVEIIDISPMGCRTGFYMSLIGTPSENAVANAWKAAMEDVLQVKAKADIPELNEYQCGTYEMHSLEEAQDIARKILDRDVKVNSNEELYLSEDFLKEHS</sequence>
<keyword evidence="16" id="KW-1185">Reference proteome</keyword>
<dbReference type="EMBL" id="FLOB01000010">
    <property type="protein sequence ID" value="SBS35535.1"/>
    <property type="molecule type" value="Genomic_DNA"/>
</dbReference>
<proteinExistence type="inferred from homology"/>
<feature type="binding site" evidence="14">
    <location>
        <position position="128"/>
    </location>
    <ligand>
        <name>Fe cation</name>
        <dbReference type="ChEBI" id="CHEBI:24875"/>
    </ligand>
</feature>
<dbReference type="PANTHER" id="PTHR35799">
    <property type="entry name" value="S-RIBOSYLHOMOCYSTEINE LYASE"/>
    <property type="match status" value="1"/>
</dbReference>
<comment type="cofactor">
    <cofactor evidence="14">
        <name>Fe cation</name>
        <dbReference type="ChEBI" id="CHEBI:24875"/>
    </cofactor>
    <text evidence="14">Binds 1 Fe cation per subunit.</text>
</comment>
<evidence type="ECO:0000256" key="12">
    <source>
        <dbReference type="ARBA" id="ARBA00030600"/>
    </source>
</evidence>
<dbReference type="FunFam" id="3.30.1360.80:FF:000001">
    <property type="entry name" value="S-ribosylhomocysteine lyase"/>
    <property type="match status" value="1"/>
</dbReference>
<dbReference type="AlphaFoldDB" id="A0A1A8TQ56"/>
<gene>
    <name evidence="14 15" type="primary">luxS</name>
    <name evidence="15" type="ORF">MSP8886_03398</name>
</gene>
<dbReference type="SUPFAM" id="SSF63411">
    <property type="entry name" value="LuxS/MPP-like metallohydrolase"/>
    <property type="match status" value="1"/>
</dbReference>
<evidence type="ECO:0000256" key="1">
    <source>
        <dbReference type="ARBA" id="ARBA00000297"/>
    </source>
</evidence>
<comment type="function">
    <text evidence="11 14">Involved in the synthesis of autoinducer 2 (AI-2) which is secreted by bacteria and is used to communicate both the cell density and the metabolic potential of the environment. The regulation of gene expression in response to changes in cell density is called quorum sensing. Catalyzes the transformation of S-ribosylhomocysteine (RHC) to homocysteine (HC) and 4,5-dihydroxy-2,3-pentadione (DPD).</text>
</comment>
<comment type="similarity">
    <text evidence="2 14">Belongs to the LuxS family.</text>
</comment>
<evidence type="ECO:0000313" key="15">
    <source>
        <dbReference type="EMBL" id="SBS35535.1"/>
    </source>
</evidence>
<evidence type="ECO:0000256" key="7">
    <source>
        <dbReference type="ARBA" id="ARBA00022723"/>
    </source>
</evidence>
<evidence type="ECO:0000256" key="14">
    <source>
        <dbReference type="HAMAP-Rule" id="MF_00091"/>
    </source>
</evidence>
<keyword evidence="7 14" id="KW-0479">Metal-binding</keyword>
<dbReference type="STRING" id="1792290.MSP8886_03398"/>
<feature type="binding site" evidence="14">
    <location>
        <position position="54"/>
    </location>
    <ligand>
        <name>Fe cation</name>
        <dbReference type="ChEBI" id="CHEBI:24875"/>
    </ligand>
</feature>
<dbReference type="RefSeq" id="WP_067018588.1">
    <property type="nucleotide sequence ID" value="NZ_FLOB01000010.1"/>
</dbReference>
<keyword evidence="10 14" id="KW-0456">Lyase</keyword>
<dbReference type="Proteomes" id="UP000092544">
    <property type="component" value="Unassembled WGS sequence"/>
</dbReference>
<keyword evidence="8 14" id="KW-0071">Autoinducer synthesis</keyword>
<evidence type="ECO:0000256" key="2">
    <source>
        <dbReference type="ARBA" id="ARBA00007311"/>
    </source>
</evidence>
<comment type="catalytic activity">
    <reaction evidence="1 14">
        <text>S-(5-deoxy-D-ribos-5-yl)-L-homocysteine = (S)-4,5-dihydroxypentane-2,3-dione + L-homocysteine</text>
        <dbReference type="Rhea" id="RHEA:17753"/>
        <dbReference type="ChEBI" id="CHEBI:29484"/>
        <dbReference type="ChEBI" id="CHEBI:58195"/>
        <dbReference type="ChEBI" id="CHEBI:58199"/>
        <dbReference type="EC" id="4.4.1.21"/>
    </reaction>
</comment>
<feature type="binding site" evidence="14">
    <location>
        <position position="58"/>
    </location>
    <ligand>
        <name>Fe cation</name>
        <dbReference type="ChEBI" id="CHEBI:24875"/>
    </ligand>
</feature>
<evidence type="ECO:0000256" key="13">
    <source>
        <dbReference type="ARBA" id="ARBA00031777"/>
    </source>
</evidence>
<evidence type="ECO:0000256" key="3">
    <source>
        <dbReference type="ARBA" id="ARBA00011738"/>
    </source>
</evidence>
<dbReference type="GO" id="GO:0005506">
    <property type="term" value="F:iron ion binding"/>
    <property type="evidence" value="ECO:0007669"/>
    <property type="project" value="InterPro"/>
</dbReference>
<dbReference type="GO" id="GO:0009372">
    <property type="term" value="P:quorum sensing"/>
    <property type="evidence" value="ECO:0007669"/>
    <property type="project" value="UniProtKB-UniRule"/>
</dbReference>
<evidence type="ECO:0000256" key="11">
    <source>
        <dbReference type="ARBA" id="ARBA00024654"/>
    </source>
</evidence>
<dbReference type="NCBIfam" id="NF002602">
    <property type="entry name" value="PRK02260.1-2"/>
    <property type="match status" value="1"/>
</dbReference>
<evidence type="ECO:0000256" key="5">
    <source>
        <dbReference type="ARBA" id="ARBA00015130"/>
    </source>
</evidence>
<reference evidence="15 16" key="1">
    <citation type="submission" date="2016-06" db="EMBL/GenBank/DDBJ databases">
        <authorList>
            <person name="Kjaerup R.B."/>
            <person name="Dalgaard T.S."/>
            <person name="Juul-Madsen H.R."/>
        </authorList>
    </citation>
    <scope>NUCLEOTIDE SEQUENCE [LARGE SCALE GENOMIC DNA]</scope>
    <source>
        <strain evidence="15 16">CECT 8886</strain>
    </source>
</reference>
<evidence type="ECO:0000256" key="10">
    <source>
        <dbReference type="ARBA" id="ARBA00023239"/>
    </source>
</evidence>
<evidence type="ECO:0000313" key="16">
    <source>
        <dbReference type="Proteomes" id="UP000092544"/>
    </source>
</evidence>
<dbReference type="GO" id="GO:0043768">
    <property type="term" value="F:S-ribosylhomocysteine lyase activity"/>
    <property type="evidence" value="ECO:0007669"/>
    <property type="project" value="UniProtKB-UniRule"/>
</dbReference>
<protein>
    <recommendedName>
        <fullName evidence="5 14">S-ribosylhomocysteine lyase</fullName>
        <ecNumber evidence="4 14">4.4.1.21</ecNumber>
    </recommendedName>
    <alternativeName>
        <fullName evidence="12 14">AI-2 synthesis protein</fullName>
    </alternativeName>
    <alternativeName>
        <fullName evidence="13 14">Autoinducer-2 production protein LuxS</fullName>
    </alternativeName>
</protein>
<dbReference type="PRINTS" id="PR01487">
    <property type="entry name" value="LUXSPROTEIN"/>
</dbReference>
<dbReference type="InterPro" id="IPR011249">
    <property type="entry name" value="Metalloenz_LuxS/M16"/>
</dbReference>
<evidence type="ECO:0000256" key="6">
    <source>
        <dbReference type="ARBA" id="ARBA00022654"/>
    </source>
</evidence>
<dbReference type="InterPro" id="IPR037005">
    <property type="entry name" value="LuxS_sf"/>
</dbReference>
<name>A0A1A8TQ56_9GAMM</name>
<organism evidence="15 16">
    <name type="scientific">Marinomonas spartinae</name>
    <dbReference type="NCBI Taxonomy" id="1792290"/>
    <lineage>
        <taxon>Bacteria</taxon>
        <taxon>Pseudomonadati</taxon>
        <taxon>Pseudomonadota</taxon>
        <taxon>Gammaproteobacteria</taxon>
        <taxon>Oceanospirillales</taxon>
        <taxon>Oceanospirillaceae</taxon>
        <taxon>Marinomonas</taxon>
    </lineage>
</organism>